<dbReference type="InterPro" id="IPR050253">
    <property type="entry name" value="Seed_Storage-Functional"/>
</dbReference>
<protein>
    <submittedName>
        <fullName evidence="4">Nucleolar protein nop56, putative</fullName>
    </submittedName>
</protein>
<dbReference type="PANTHER" id="PTHR31189">
    <property type="entry name" value="OS03G0336100 PROTEIN-RELATED"/>
    <property type="match status" value="1"/>
</dbReference>
<evidence type="ECO:0000313" key="5">
    <source>
        <dbReference type="Proteomes" id="UP000008311"/>
    </source>
</evidence>
<feature type="signal peptide" evidence="2">
    <location>
        <begin position="1"/>
        <end position="20"/>
    </location>
</feature>
<dbReference type="InParanoid" id="B9SFI3"/>
<evidence type="ECO:0000256" key="1">
    <source>
        <dbReference type="SAM" id="MobiDB-lite"/>
    </source>
</evidence>
<dbReference type="InterPro" id="IPR011051">
    <property type="entry name" value="RmlC_Cupin_sf"/>
</dbReference>
<keyword evidence="2" id="KW-0732">Signal</keyword>
<dbReference type="AlphaFoldDB" id="B9SFI3"/>
<dbReference type="OrthoDB" id="1912756at2759"/>
<dbReference type="EMBL" id="EQ973945">
    <property type="protein sequence ID" value="EEF37595.1"/>
    <property type="molecule type" value="Genomic_DNA"/>
</dbReference>
<feature type="region of interest" description="Disordered" evidence="1">
    <location>
        <begin position="131"/>
        <end position="166"/>
    </location>
</feature>
<sequence length="560" mass="63934">MKLSIISVLFVFVLFTGTLAQATTDPELKQCKHQCKVQRQYGEDQKRQCMRRCEEYYREKERERERREGEGEGEGEGGGRGSGHREEDDWDVSSTTDPEKRLRECQRQCERQEGQQRTLCRRRCQESYEREREREEEGGRGEREHGREKGGGRGGKEEETNEEAEENPYVFDTDQFTEKVRTEHGSISVLPRFTKKSKLLRGIENYRVGILKANPQTFVAPSHWDADAVLVVAKGRGTVTLIHEEGEKRSFNIEVGDVMRVRAGTPVYVINRDDNEKLYIINFIQPVNLPGEFEAFRAAGGREDESFYNAFSWELLEAAFKTDRRRIEQLITQKQEAIVKASKEQIQAMTHRDQEGGTIWPFGGESSGAPFNLLHKRPVQSNNHGQLFEARPNDHKEQLQDLDLMISFANITRGSMAGPLYNSRATKIAIVTQGEGYMEMACPHLSGGSEHQGRKGQTYGRVRSRLRPGTVFIVPAGHPVATVASPNNNLAVLCFEVNAQGNIRYTLAGRNNIVRRWEREAKELAFGVRAREVDEVFESQNEVFFFPGPRRQEWQGRASA</sequence>
<dbReference type="CDD" id="cd02244">
    <property type="entry name" value="cupin_7S_vicilin-like_N"/>
    <property type="match status" value="1"/>
</dbReference>
<feature type="compositionally biased region" description="Basic and acidic residues" evidence="1">
    <location>
        <begin position="59"/>
        <end position="70"/>
    </location>
</feature>
<dbReference type="STRING" id="3988.B9SFI3"/>
<dbReference type="PANTHER" id="PTHR31189:SF13">
    <property type="entry name" value="CUPINCIN"/>
    <property type="match status" value="1"/>
</dbReference>
<name>B9SFI3_RICCO</name>
<dbReference type="SUPFAM" id="SSF51182">
    <property type="entry name" value="RmlC-like cupins"/>
    <property type="match status" value="2"/>
</dbReference>
<feature type="chain" id="PRO_5002891794" evidence="2">
    <location>
        <begin position="21"/>
        <end position="560"/>
    </location>
</feature>
<dbReference type="InterPro" id="IPR014710">
    <property type="entry name" value="RmlC-like_jellyroll"/>
</dbReference>
<dbReference type="Proteomes" id="UP000008311">
    <property type="component" value="Unassembled WGS sequence"/>
</dbReference>
<dbReference type="Pfam" id="PF00190">
    <property type="entry name" value="Cupin_1"/>
    <property type="match status" value="2"/>
</dbReference>
<dbReference type="InterPro" id="IPR006045">
    <property type="entry name" value="Cupin_1"/>
</dbReference>
<dbReference type="SMART" id="SM00835">
    <property type="entry name" value="Cupin_1"/>
    <property type="match status" value="2"/>
</dbReference>
<gene>
    <name evidence="4" type="ORF">RCOM_0646490</name>
</gene>
<dbReference type="KEGG" id="rcu:8275430"/>
<dbReference type="eggNOG" id="ENOG502QQEP">
    <property type="taxonomic scope" value="Eukaryota"/>
</dbReference>
<dbReference type="Gene3D" id="2.60.120.10">
    <property type="entry name" value="Jelly Rolls"/>
    <property type="match status" value="2"/>
</dbReference>
<accession>B9SFI3</accession>
<dbReference type="Gene3D" id="6.10.250.1700">
    <property type="match status" value="1"/>
</dbReference>
<evidence type="ECO:0000259" key="3">
    <source>
        <dbReference type="SMART" id="SM00835"/>
    </source>
</evidence>
<dbReference type="CDD" id="cd02245">
    <property type="entry name" value="cupin_7S_vicilin-like_C"/>
    <property type="match status" value="1"/>
</dbReference>
<feature type="region of interest" description="Disordered" evidence="1">
    <location>
        <begin position="59"/>
        <end position="102"/>
    </location>
</feature>
<feature type="domain" description="Cupin type-1" evidence="3">
    <location>
        <begin position="169"/>
        <end position="328"/>
    </location>
</feature>
<evidence type="ECO:0000256" key="2">
    <source>
        <dbReference type="SAM" id="SignalP"/>
    </source>
</evidence>
<feature type="compositionally biased region" description="Basic and acidic residues" evidence="1">
    <location>
        <begin position="131"/>
        <end position="158"/>
    </location>
</feature>
<dbReference type="FunCoup" id="B9SFI3">
    <property type="interactions" value="176"/>
</dbReference>
<dbReference type="OMA" id="MYLAGMN"/>
<keyword evidence="5" id="KW-1185">Reference proteome</keyword>
<organism evidence="4 5">
    <name type="scientific">Ricinus communis</name>
    <name type="common">Castor bean</name>
    <dbReference type="NCBI Taxonomy" id="3988"/>
    <lineage>
        <taxon>Eukaryota</taxon>
        <taxon>Viridiplantae</taxon>
        <taxon>Streptophyta</taxon>
        <taxon>Embryophyta</taxon>
        <taxon>Tracheophyta</taxon>
        <taxon>Spermatophyta</taxon>
        <taxon>Magnoliopsida</taxon>
        <taxon>eudicotyledons</taxon>
        <taxon>Gunneridae</taxon>
        <taxon>Pentapetalae</taxon>
        <taxon>rosids</taxon>
        <taxon>fabids</taxon>
        <taxon>Malpighiales</taxon>
        <taxon>Euphorbiaceae</taxon>
        <taxon>Acalyphoideae</taxon>
        <taxon>Acalypheae</taxon>
        <taxon>Ricinus</taxon>
    </lineage>
</organism>
<reference evidence="5" key="1">
    <citation type="journal article" date="2010" name="Nat. Biotechnol.">
        <title>Draft genome sequence of the oilseed species Ricinus communis.</title>
        <authorList>
            <person name="Chan A.P."/>
            <person name="Crabtree J."/>
            <person name="Zhao Q."/>
            <person name="Lorenzi H."/>
            <person name="Orvis J."/>
            <person name="Puiu D."/>
            <person name="Melake-Berhan A."/>
            <person name="Jones K.M."/>
            <person name="Redman J."/>
            <person name="Chen G."/>
            <person name="Cahoon E.B."/>
            <person name="Gedil M."/>
            <person name="Stanke M."/>
            <person name="Haas B.J."/>
            <person name="Wortman J.R."/>
            <person name="Fraser-Liggett C.M."/>
            <person name="Ravel J."/>
            <person name="Rabinowicz P.D."/>
        </authorList>
    </citation>
    <scope>NUCLEOTIDE SEQUENCE [LARGE SCALE GENOMIC DNA]</scope>
    <source>
        <strain evidence="5">cv. Hale</strain>
    </source>
</reference>
<evidence type="ECO:0000313" key="4">
    <source>
        <dbReference type="EMBL" id="EEF37595.1"/>
    </source>
</evidence>
<feature type="domain" description="Cupin type-1" evidence="3">
    <location>
        <begin position="371"/>
        <end position="534"/>
    </location>
</feature>
<proteinExistence type="predicted"/>